<dbReference type="RefSeq" id="WP_226790104.1">
    <property type="nucleotide sequence ID" value="NZ_CP019063.1"/>
</dbReference>
<dbReference type="KEGG" id="rox:BV494_23080"/>
<keyword evidence="2" id="KW-0614">Plasmid</keyword>
<evidence type="ECO:0000313" key="3">
    <source>
        <dbReference type="Proteomes" id="UP000239197"/>
    </source>
</evidence>
<feature type="signal peptide" evidence="1">
    <location>
        <begin position="1"/>
        <end position="21"/>
    </location>
</feature>
<keyword evidence="3" id="KW-1185">Reference proteome</keyword>
<accession>A0A2L1UY22</accession>
<gene>
    <name evidence="2" type="ORF">BV494_23080</name>
</gene>
<name>A0A2L1UY22_9GAMM</name>
<geneLocation type="plasmid" evidence="2 3">
    <name>unnamed1</name>
</geneLocation>
<proteinExistence type="predicted"/>
<keyword evidence="1" id="KW-0732">Signal</keyword>
<evidence type="ECO:0000313" key="2">
    <source>
        <dbReference type="EMBL" id="AVF37784.1"/>
    </source>
</evidence>
<protein>
    <submittedName>
        <fullName evidence="2">Uncharacterized protein</fullName>
    </submittedName>
</protein>
<dbReference type="Proteomes" id="UP000239197">
    <property type="component" value="Plasmid unnamed1"/>
</dbReference>
<feature type="chain" id="PRO_5014985950" evidence="1">
    <location>
        <begin position="22"/>
        <end position="453"/>
    </location>
</feature>
<evidence type="ECO:0000256" key="1">
    <source>
        <dbReference type="SAM" id="SignalP"/>
    </source>
</evidence>
<organism evidence="2 3">
    <name type="scientific">Rahnella sikkimica</name>
    <dbReference type="NCBI Taxonomy" id="1805933"/>
    <lineage>
        <taxon>Bacteria</taxon>
        <taxon>Pseudomonadati</taxon>
        <taxon>Pseudomonadota</taxon>
        <taxon>Gammaproteobacteria</taxon>
        <taxon>Enterobacterales</taxon>
        <taxon>Yersiniaceae</taxon>
        <taxon>Rahnella</taxon>
    </lineage>
</organism>
<dbReference type="AlphaFoldDB" id="A0A2L1UY22"/>
<sequence>MKRSALLILASGVWPSLPLYAACLTNSDTVIYAQASYVSKQPPVWQIDGKNPYAANNTFNDVALNYRNDCTLVEDKLDVDFSLLGLAYYPYKSPGAFEKDDHRLRALIDKLRLSYTPTESLRLDVGKLRPKGGAFYLKSPASLLSNYNAGFKATRINSPDMKPLYTDAFWGAVLAQDTLAYSLSLTAAPRLTQPGPRYESSGNWNALARSNASDRYLLTYTDYRWGDSTPSVSLMTGDKKSVAVAQTLNVTPQFILSTELAYHFQQQWLHLDEKSARDVQSYRFPDALYSAKDDDGVELALGMQYTTDRFSQFGLEYYFQSEGYSSAQWDKQTDLIKFLNQRTNYAPLDRAFDAYKYLMASEIYNASSQGNLLGKHYLNAYGSFLTDDQSSVQPFAVMNLQDKSATVGLNINKPLNPQLELYGGLYTAFGKSDSEFALFGETLGTYLGFKYHL</sequence>
<dbReference type="EMBL" id="CP019063">
    <property type="protein sequence ID" value="AVF37784.1"/>
    <property type="molecule type" value="Genomic_DNA"/>
</dbReference>
<reference evidence="3" key="1">
    <citation type="submission" date="2017-01" db="EMBL/GenBank/DDBJ databases">
        <title>Genome sequence of Rouxiella sp. ERMR1:05.</title>
        <authorList>
            <person name="Kumar R."/>
            <person name="Singh D."/>
            <person name="Kumar S."/>
        </authorList>
    </citation>
    <scope>NUCLEOTIDE SEQUENCE [LARGE SCALE GENOMIC DNA]</scope>
    <source>
        <strain evidence="3">ERMR1:05</strain>
        <plasmid evidence="3">unnamed1</plasmid>
    </source>
</reference>